<keyword evidence="10" id="KW-1185">Reference proteome</keyword>
<dbReference type="Gene3D" id="1.20.1640.10">
    <property type="entry name" value="Multidrug efflux transporter AcrB transmembrane domain"/>
    <property type="match status" value="2"/>
</dbReference>
<keyword evidence="2" id="KW-0813">Transport</keyword>
<dbReference type="InterPro" id="IPR001036">
    <property type="entry name" value="Acrflvin-R"/>
</dbReference>
<feature type="transmembrane region" description="Helical" evidence="8">
    <location>
        <begin position="360"/>
        <end position="381"/>
    </location>
</feature>
<organism evidence="9 10">
    <name type="scientific">Bosea lathyri</name>
    <dbReference type="NCBI Taxonomy" id="1036778"/>
    <lineage>
        <taxon>Bacteria</taxon>
        <taxon>Pseudomonadati</taxon>
        <taxon>Pseudomonadota</taxon>
        <taxon>Alphaproteobacteria</taxon>
        <taxon>Hyphomicrobiales</taxon>
        <taxon>Boseaceae</taxon>
        <taxon>Bosea</taxon>
    </lineage>
</organism>
<dbReference type="EMBL" id="FNUY01000008">
    <property type="protein sequence ID" value="SEG66659.1"/>
    <property type="molecule type" value="Genomic_DNA"/>
</dbReference>
<dbReference type="PANTHER" id="PTHR32063:SF21">
    <property type="entry name" value="MULTIDRUG RESISTANCE PROTEIN MDTB"/>
    <property type="match status" value="1"/>
</dbReference>
<dbReference type="GO" id="GO:0042910">
    <property type="term" value="F:xenobiotic transmembrane transporter activity"/>
    <property type="evidence" value="ECO:0007669"/>
    <property type="project" value="TreeGrafter"/>
</dbReference>
<gene>
    <name evidence="9" type="ORF">SAMN04488115_108287</name>
</gene>
<dbReference type="Gene3D" id="3.30.2090.10">
    <property type="entry name" value="Multidrug efflux transporter AcrB TolC docking domain, DN and DC subdomains"/>
    <property type="match status" value="2"/>
</dbReference>
<dbReference type="PRINTS" id="PR00702">
    <property type="entry name" value="ACRIFLAVINRP"/>
</dbReference>
<feature type="transmembrane region" description="Helical" evidence="8">
    <location>
        <begin position="960"/>
        <end position="983"/>
    </location>
</feature>
<feature type="transmembrane region" description="Helical" evidence="8">
    <location>
        <begin position="912"/>
        <end position="939"/>
    </location>
</feature>
<name>A0A1H6C112_9HYPH</name>
<keyword evidence="7 8" id="KW-0472">Membrane</keyword>
<feature type="transmembrane region" description="Helical" evidence="8">
    <location>
        <begin position="989"/>
        <end position="1014"/>
    </location>
</feature>
<sequence length="1050" mass="111142">MSISAFCIRHPVATILMSLSLVLAGSFAYRFLPVAALPRAEFPVVNVSAQLPGASPDTMATSVATPLVKQFATIAGIDSIATTNSQGSTSIAIQFVLNRNIDAAAADVQAAIARAQKQLPLEMTTQPSYRKVNPADAPIILMALKSDIVPLSQLDAFAQQVISPALSTVDGVAQVLIFGSQKYAVRIQIDPTALAARGIGIDELQAAITATNANTPVGTLQNNSQQLTIQARTQLANAAQFANVIITTRSGKPVRLGDVAKVIDSVENTQTASTYDGMPAVVLAVQRQPDANTVEVVDKVKAMLPAFSEQLPAASSLALLNDRSSSIRQAVDDVQFTLLLTIVLVVMVIFVFLRRLAATFIPAVAVPISIIATLAAMYGFGFSIDNISLLGLTLSVGLVVDDAIVMLENIVRHMEEDGLSAYEASLKGASEIGFTIISISLSLVAVFIPVLLMGGVIGRIFNEFAVVVTVAILASAFVSLTLTPMLCSRLLSGYSEHHEENAVGRVLECGFSGILNGYDRALTFCLRFQPVMLIAFFATLIGSVWLLQSAPKGFFPQEDIGQLQVATEARQDISFPAMQALQKQVADTFRNSPYVAHVASTVGASNGGAGALNAGRLFVELKPLKDRPKLQPVLAALRRDLAQIPSINAYMTPVQNLNIGARASKSQYQLVVQGLDQAQMNDWSIRLADAMARAGSTFADVTSDLQNNALEATLVVDRDKANSLGVGADILRSTLYSGFGVRQVSTIYATGDNYNVVVEFNPKGGWSPERLDEIFVRANNGTLVPVGAFAKVERTAGQLTVNQLGQLPAVTISYNLPAGVALGDSVNRIEALKAEIGLPKSLSTTLAGTAKTFQDSLANQGLLIAGAILTIYIVLGILYESFIHPLTILTGLPSAAIGALGALRLFNLDLSVIAIIGLLMLIGIVKKNAIMMIDVALVLRREGKSAQEAIHQACVMRFRPILMTTLAALMGTLPIALGAGASAELRQPLGIAVVGGLMISQVLTLFITPVLFLYMERLSNALSSLAGSFGTAAVKPEVEQVEPAGTSQPR</sequence>
<dbReference type="Gene3D" id="3.30.70.1320">
    <property type="entry name" value="Multidrug efflux transporter AcrB pore domain like"/>
    <property type="match status" value="1"/>
</dbReference>
<evidence type="ECO:0000256" key="2">
    <source>
        <dbReference type="ARBA" id="ARBA00022448"/>
    </source>
</evidence>
<dbReference type="SUPFAM" id="SSF82714">
    <property type="entry name" value="Multidrug efflux transporter AcrB TolC docking domain, DN and DC subdomains"/>
    <property type="match status" value="2"/>
</dbReference>
<dbReference type="AlphaFoldDB" id="A0A1H6C112"/>
<dbReference type="OrthoDB" id="9807350at2"/>
<evidence type="ECO:0000256" key="6">
    <source>
        <dbReference type="ARBA" id="ARBA00022989"/>
    </source>
</evidence>
<dbReference type="Gene3D" id="3.30.70.1430">
    <property type="entry name" value="Multidrug efflux transporter AcrB pore domain"/>
    <property type="match status" value="2"/>
</dbReference>
<feature type="transmembrane region" description="Helical" evidence="8">
    <location>
        <begin position="334"/>
        <end position="353"/>
    </location>
</feature>
<dbReference type="FunFam" id="1.20.1640.10:FF:000001">
    <property type="entry name" value="Efflux pump membrane transporter"/>
    <property type="match status" value="1"/>
</dbReference>
<keyword evidence="3" id="KW-1003">Cell membrane</keyword>
<dbReference type="GO" id="GO:0005886">
    <property type="term" value="C:plasma membrane"/>
    <property type="evidence" value="ECO:0007669"/>
    <property type="project" value="UniProtKB-SubCell"/>
</dbReference>
<keyword evidence="5 8" id="KW-0812">Transmembrane</keyword>
<keyword evidence="6 8" id="KW-1133">Transmembrane helix</keyword>
<dbReference type="RefSeq" id="WP_103874227.1">
    <property type="nucleotide sequence ID" value="NZ_FNUY01000008.1"/>
</dbReference>
<accession>A0A1H6C112</accession>
<feature type="transmembrane region" description="Helical" evidence="8">
    <location>
        <begin position="861"/>
        <end position="879"/>
    </location>
</feature>
<evidence type="ECO:0000256" key="8">
    <source>
        <dbReference type="SAM" id="Phobius"/>
    </source>
</evidence>
<feature type="transmembrane region" description="Helical" evidence="8">
    <location>
        <begin position="530"/>
        <end position="547"/>
    </location>
</feature>
<dbReference type="Pfam" id="PF00873">
    <property type="entry name" value="ACR_tran"/>
    <property type="match status" value="1"/>
</dbReference>
<evidence type="ECO:0000313" key="10">
    <source>
        <dbReference type="Proteomes" id="UP000236743"/>
    </source>
</evidence>
<evidence type="ECO:0000256" key="3">
    <source>
        <dbReference type="ARBA" id="ARBA00022475"/>
    </source>
</evidence>
<comment type="subcellular location">
    <subcellularLocation>
        <location evidence="1">Cell inner membrane</location>
        <topology evidence="1">Multi-pass membrane protein</topology>
    </subcellularLocation>
</comment>
<dbReference type="Proteomes" id="UP000236743">
    <property type="component" value="Unassembled WGS sequence"/>
</dbReference>
<dbReference type="Gene3D" id="3.30.70.1440">
    <property type="entry name" value="Multidrug efflux transporter AcrB pore domain"/>
    <property type="match status" value="1"/>
</dbReference>
<evidence type="ECO:0000256" key="7">
    <source>
        <dbReference type="ARBA" id="ARBA00023136"/>
    </source>
</evidence>
<evidence type="ECO:0000256" key="4">
    <source>
        <dbReference type="ARBA" id="ARBA00022519"/>
    </source>
</evidence>
<reference evidence="9 10" key="1">
    <citation type="submission" date="2016-10" db="EMBL/GenBank/DDBJ databases">
        <authorList>
            <person name="de Groot N.N."/>
        </authorList>
    </citation>
    <scope>NUCLEOTIDE SEQUENCE [LARGE SCALE GENOMIC DNA]</scope>
    <source>
        <strain evidence="9 10">DSM 26656</strain>
    </source>
</reference>
<proteinExistence type="predicted"/>
<dbReference type="SUPFAM" id="SSF82693">
    <property type="entry name" value="Multidrug efflux transporter AcrB pore domain, PN1, PN2, PC1 and PC2 subdomains"/>
    <property type="match status" value="3"/>
</dbReference>
<evidence type="ECO:0000256" key="1">
    <source>
        <dbReference type="ARBA" id="ARBA00004429"/>
    </source>
</evidence>
<feature type="transmembrane region" description="Helical" evidence="8">
    <location>
        <begin position="464"/>
        <end position="487"/>
    </location>
</feature>
<feature type="transmembrane region" description="Helical" evidence="8">
    <location>
        <begin position="432"/>
        <end position="458"/>
    </location>
</feature>
<protein>
    <submittedName>
        <fullName evidence="9">Hydrophobic/amphiphilic exporter-1, HAE1 family</fullName>
    </submittedName>
</protein>
<dbReference type="SUPFAM" id="SSF82866">
    <property type="entry name" value="Multidrug efflux transporter AcrB transmembrane domain"/>
    <property type="match status" value="2"/>
</dbReference>
<evidence type="ECO:0000256" key="5">
    <source>
        <dbReference type="ARBA" id="ARBA00022692"/>
    </source>
</evidence>
<dbReference type="PANTHER" id="PTHR32063">
    <property type="match status" value="1"/>
</dbReference>
<evidence type="ECO:0000313" key="9">
    <source>
        <dbReference type="EMBL" id="SEG66659.1"/>
    </source>
</evidence>
<keyword evidence="4" id="KW-0997">Cell inner membrane</keyword>
<dbReference type="InterPro" id="IPR027463">
    <property type="entry name" value="AcrB_DN_DC_subdom"/>
</dbReference>